<keyword evidence="3" id="KW-1015">Disulfide bond</keyword>
<feature type="domain" description="Ig-like" evidence="7">
    <location>
        <begin position="1024"/>
        <end position="1109"/>
    </location>
</feature>
<feature type="domain" description="Ig-like" evidence="7">
    <location>
        <begin position="417"/>
        <end position="495"/>
    </location>
</feature>
<keyword evidence="4" id="KW-0325">Glycoprotein</keyword>
<feature type="domain" description="Ig-like" evidence="7">
    <location>
        <begin position="604"/>
        <end position="673"/>
    </location>
</feature>
<evidence type="ECO:0000256" key="6">
    <source>
        <dbReference type="SAM" id="Phobius"/>
    </source>
</evidence>
<dbReference type="CDD" id="cd00096">
    <property type="entry name" value="Ig"/>
    <property type="match status" value="4"/>
</dbReference>
<evidence type="ECO:0008006" key="11">
    <source>
        <dbReference type="Google" id="ProtNLM"/>
    </source>
</evidence>
<proteinExistence type="predicted"/>
<accession>A0ABN8MC91</accession>
<evidence type="ECO:0000313" key="10">
    <source>
        <dbReference type="Proteomes" id="UP001159427"/>
    </source>
</evidence>
<feature type="domain" description="Ig-like" evidence="7">
    <location>
        <begin position="505"/>
        <end position="583"/>
    </location>
</feature>
<dbReference type="SUPFAM" id="SSF48726">
    <property type="entry name" value="Immunoglobulin"/>
    <property type="match status" value="12"/>
</dbReference>
<feature type="domain" description="Ig-like" evidence="7">
    <location>
        <begin position="236"/>
        <end position="306"/>
    </location>
</feature>
<evidence type="ECO:0000256" key="5">
    <source>
        <dbReference type="ARBA" id="ARBA00023319"/>
    </source>
</evidence>
<keyword evidence="10" id="KW-1185">Reference proteome</keyword>
<dbReference type="InterPro" id="IPR051275">
    <property type="entry name" value="Cell_adhesion_signaling"/>
</dbReference>
<dbReference type="InterPro" id="IPR036179">
    <property type="entry name" value="Ig-like_dom_sf"/>
</dbReference>
<dbReference type="SUPFAM" id="SSF49265">
    <property type="entry name" value="Fibronectin type III"/>
    <property type="match status" value="1"/>
</dbReference>
<evidence type="ECO:0000259" key="7">
    <source>
        <dbReference type="PROSITE" id="PS50835"/>
    </source>
</evidence>
<feature type="domain" description="Ig-like" evidence="7">
    <location>
        <begin position="678"/>
        <end position="758"/>
    </location>
</feature>
<feature type="domain" description="Ig-like" evidence="7">
    <location>
        <begin position="849"/>
        <end position="933"/>
    </location>
</feature>
<dbReference type="PROSITE" id="PS50853">
    <property type="entry name" value="FN3"/>
    <property type="match status" value="1"/>
</dbReference>
<dbReference type="PANTHER" id="PTHR11640">
    <property type="entry name" value="NEPHRIN"/>
    <property type="match status" value="1"/>
</dbReference>
<dbReference type="InterPro" id="IPR003599">
    <property type="entry name" value="Ig_sub"/>
</dbReference>
<evidence type="ECO:0000313" key="9">
    <source>
        <dbReference type="EMBL" id="CAH3027241.1"/>
    </source>
</evidence>
<gene>
    <name evidence="9" type="ORF">PEVE_00031080</name>
</gene>
<dbReference type="InterPro" id="IPR007110">
    <property type="entry name" value="Ig-like_dom"/>
</dbReference>
<dbReference type="Pfam" id="PF00041">
    <property type="entry name" value="fn3"/>
    <property type="match status" value="1"/>
</dbReference>
<feature type="domain" description="Ig-like" evidence="7">
    <location>
        <begin position="763"/>
        <end position="840"/>
    </location>
</feature>
<feature type="domain" description="Ig-like" evidence="7">
    <location>
        <begin position="936"/>
        <end position="1019"/>
    </location>
</feature>
<keyword evidence="2 6" id="KW-0472">Membrane</keyword>
<dbReference type="CDD" id="cd00063">
    <property type="entry name" value="FN3"/>
    <property type="match status" value="1"/>
</dbReference>
<dbReference type="InterPro" id="IPR013783">
    <property type="entry name" value="Ig-like_fold"/>
</dbReference>
<dbReference type="EMBL" id="CALNXI010000442">
    <property type="protein sequence ID" value="CAH3027241.1"/>
    <property type="molecule type" value="Genomic_DNA"/>
</dbReference>
<dbReference type="SMART" id="SM00408">
    <property type="entry name" value="IGc2"/>
    <property type="match status" value="12"/>
</dbReference>
<feature type="domain" description="Fibronectin type-III" evidence="8">
    <location>
        <begin position="1201"/>
        <end position="1299"/>
    </location>
</feature>
<dbReference type="InterPro" id="IPR036116">
    <property type="entry name" value="FN3_sf"/>
</dbReference>
<dbReference type="Gene3D" id="2.60.40.10">
    <property type="entry name" value="Immunoglobulins"/>
    <property type="match status" value="14"/>
</dbReference>
<feature type="domain" description="Ig-like" evidence="7">
    <location>
        <begin position="150"/>
        <end position="231"/>
    </location>
</feature>
<keyword evidence="5" id="KW-0393">Immunoglobulin domain</keyword>
<keyword evidence="6" id="KW-1133">Transmembrane helix</keyword>
<comment type="subcellular location">
    <subcellularLocation>
        <location evidence="1">Membrane</location>
        <topology evidence="1">Single-pass type I membrane protein</topology>
    </subcellularLocation>
</comment>
<evidence type="ECO:0000256" key="3">
    <source>
        <dbReference type="ARBA" id="ARBA00023157"/>
    </source>
</evidence>
<evidence type="ECO:0000256" key="1">
    <source>
        <dbReference type="ARBA" id="ARBA00004479"/>
    </source>
</evidence>
<reference evidence="9 10" key="1">
    <citation type="submission" date="2022-05" db="EMBL/GenBank/DDBJ databases">
        <authorList>
            <consortium name="Genoscope - CEA"/>
            <person name="William W."/>
        </authorList>
    </citation>
    <scope>NUCLEOTIDE SEQUENCE [LARGE SCALE GENOMIC DNA]</scope>
</reference>
<feature type="domain" description="Ig-like" evidence="7">
    <location>
        <begin position="328"/>
        <end position="414"/>
    </location>
</feature>
<name>A0ABN8MC91_9CNID</name>
<evidence type="ECO:0000259" key="8">
    <source>
        <dbReference type="PROSITE" id="PS50853"/>
    </source>
</evidence>
<organism evidence="9 10">
    <name type="scientific">Porites evermanni</name>
    <dbReference type="NCBI Taxonomy" id="104178"/>
    <lineage>
        <taxon>Eukaryota</taxon>
        <taxon>Metazoa</taxon>
        <taxon>Cnidaria</taxon>
        <taxon>Anthozoa</taxon>
        <taxon>Hexacorallia</taxon>
        <taxon>Scleractinia</taxon>
        <taxon>Fungiina</taxon>
        <taxon>Poritidae</taxon>
        <taxon>Porites</taxon>
    </lineage>
</organism>
<dbReference type="SMART" id="SM00409">
    <property type="entry name" value="IG"/>
    <property type="match status" value="13"/>
</dbReference>
<comment type="caution">
    <text evidence="9">The sequence shown here is derived from an EMBL/GenBank/DDBJ whole genome shotgun (WGS) entry which is preliminary data.</text>
</comment>
<evidence type="ECO:0000256" key="2">
    <source>
        <dbReference type="ARBA" id="ARBA00023136"/>
    </source>
</evidence>
<protein>
    <recommendedName>
        <fullName evidence="11">Hemicentin-1-like</fullName>
    </recommendedName>
</protein>
<dbReference type="Proteomes" id="UP001159427">
    <property type="component" value="Unassembled WGS sequence"/>
</dbReference>
<evidence type="ECO:0000256" key="4">
    <source>
        <dbReference type="ARBA" id="ARBA00023180"/>
    </source>
</evidence>
<dbReference type="SMART" id="SM00060">
    <property type="entry name" value="FN3"/>
    <property type="match status" value="1"/>
</dbReference>
<dbReference type="PROSITE" id="PS50835">
    <property type="entry name" value="IG_LIKE"/>
    <property type="match status" value="12"/>
</dbReference>
<dbReference type="Pfam" id="PF13927">
    <property type="entry name" value="Ig_3"/>
    <property type="match status" value="12"/>
</dbReference>
<sequence length="1384" mass="152243">MALADHFQLLSLKRKNFLMTTLAVVGSFLQIQAFTWNKAPSDPVYGILGENVTLRWSFKTNASDKLDLFILLKDGMDMIKYSDVTDKVVYYKPYIGSVVLERNATPSFTLINLKSDDVAKYCCKVNTKATGGSHGDVHSSCTHLKLLARPSITSAISSNRTLNETNDVTLSCTASGKPPPNVTWTKADDVGNVLSWSSFLELKNITRKQEGLYRCTADNGLGKAESSIRIVVQYAPSIKLSTTRYNFTEGTDMTLLCESDGVPAPTVTWSKIGAVSNFSYPSAQRLIIRNISRTEAGTYRCTASNGIGKPALHVMHVNVFYLYRLVDPASIVRGPLSQTVNETTDLHLFCNATGNPQPLIKWFRFRGLILLGLPSFDGILIVRNISKSDSGIYKCIAINGIGYKADATSTVTVNYKPRTTLLTPNATKVKAIEGHPVTFYCKADGVPPPILELHFNGVLLGYFINGQYVMEKINATDRGKYECVARNILGIRRITTFLVNVLVPPSLDFVTKNATINEKDSLELFCNATGKPRPNITWTFLGGADEGYSRKGETLTISDVKRNQAGFYQCTASNNVTSIQTVNVLVTVSYRSETTTHNIMSWIGRETKITCEVEGVPLPEIIWTRNGRVASSKRLHPRVSTLTFTPQRESDFGVYLCKASNFLGVARKVVNVEMLERPMIISISSNQTAPENENLTLSCNATGKPPPDVTWTKRGNKEWKHLGTILSIINISKVQHGETYSCTAKNNVSYAIASVTIAVNYAPLISLPSKSYNVTEGADTRLLCPSDGRPPPIVTWSKINGFNNSSYPPGQVLNISNINRTEAGKYQCTAKNSVGKEAIATIYINVIYPPIIVRRTSIQILNETGELRLKCYATGNPRPFITWTKVPDPTPLDSPDGVLTIYKANKTHSGIYQCRASNGVGRDATALSSVRFNYKPVETRLRSDTKDDRVIAGNSVTFSCTAESNPPPNLEIRLNNVSLGFFKNNTFTLQDVNTSYGGTYECVPWNMFGYGPIATVNLTVQVPPSIDFISHEVTVNETENVTIFCNASGIPKPVVTWTFLGSSSDGMESVNLESLSLPRINKRKAGRYRCTAANGVANPKSAHVDIKVNHKPEIEHVGPSREITSWLNHDTTLTCKAAGFPLPEIKWSHDGAVEYSVQGYSCTSILRFTPKRASDFDVVVCMAKNILGSAEAKVTVKQLSVPDPPKILRIDEGLNNLKIHWKESTAKPKFSILGYMVQVKEKGESHEWINCTQMENQTGSMMCLMDELKSNTEYIVRISARNVVGFSEFTMREVSTKEPTVKEKQQGLPGITVHWIIAGVTIGFCVVLLLVAAVALKRRSRGRGEVTNVNDSGSKKVTITSYDNPTMGESLQTVAAVIEGEQSG</sequence>
<feature type="transmembrane region" description="Helical" evidence="6">
    <location>
        <begin position="1313"/>
        <end position="1336"/>
    </location>
</feature>
<feature type="domain" description="Ig-like" evidence="7">
    <location>
        <begin position="1112"/>
        <end position="1200"/>
    </location>
</feature>
<dbReference type="InterPro" id="IPR003598">
    <property type="entry name" value="Ig_sub2"/>
</dbReference>
<dbReference type="InterPro" id="IPR003961">
    <property type="entry name" value="FN3_dom"/>
</dbReference>
<keyword evidence="6" id="KW-0812">Transmembrane</keyword>